<dbReference type="Gene3D" id="1.10.10.10">
    <property type="entry name" value="Winged helix-like DNA-binding domain superfamily/Winged helix DNA-binding domain"/>
    <property type="match status" value="1"/>
</dbReference>
<dbReference type="InterPro" id="IPR058922">
    <property type="entry name" value="WHD_DRP"/>
</dbReference>
<dbReference type="InterPro" id="IPR027417">
    <property type="entry name" value="P-loop_NTPase"/>
</dbReference>
<evidence type="ECO:0000256" key="4">
    <source>
        <dbReference type="ARBA" id="ARBA00008894"/>
    </source>
</evidence>
<accession>A0ABS8VBL3</accession>
<dbReference type="Pfam" id="PF00931">
    <property type="entry name" value="NB-ARC"/>
    <property type="match status" value="1"/>
</dbReference>
<dbReference type="Gene3D" id="3.80.10.10">
    <property type="entry name" value="Ribonuclease Inhibitor"/>
    <property type="match status" value="1"/>
</dbReference>
<dbReference type="Pfam" id="PF23559">
    <property type="entry name" value="WHD_DRP"/>
    <property type="match status" value="1"/>
</dbReference>
<comment type="similarity">
    <text evidence="4">Belongs to the disease resistance NB-LRR family.</text>
</comment>
<feature type="domain" description="Disease resistance protein winged helix" evidence="16">
    <location>
        <begin position="744"/>
        <end position="813"/>
    </location>
</feature>
<evidence type="ECO:0000259" key="15">
    <source>
        <dbReference type="Pfam" id="PF12061"/>
    </source>
</evidence>
<keyword evidence="9" id="KW-0547">Nucleotide-binding</keyword>
<dbReference type="InterPro" id="IPR036388">
    <property type="entry name" value="WH-like_DNA-bd_sf"/>
</dbReference>
<comment type="caution">
    <text evidence="17">The sequence shown here is derived from an EMBL/GenBank/DDBJ whole genome shotgun (WGS) entry which is preliminary data.</text>
</comment>
<evidence type="ECO:0000256" key="9">
    <source>
        <dbReference type="ARBA" id="ARBA00022741"/>
    </source>
</evidence>
<dbReference type="InterPro" id="IPR002182">
    <property type="entry name" value="NB-ARC"/>
</dbReference>
<sequence length="1201" mass="138736">MFVEEDPDPVGILQRIENEHDNLTDDKKKEIKLIKTELWFLGRFLLLKHVGCNKSHKMQIRSLLVFAEDLYRSNFDADPSYVLRAIEHFKYIIPKMYDDFADTSAPVTTPLTHVHVLEYIDNVVQNLKDLLIVRLVKLPADAQHQLESVEKELRALKKFVFFLGEICISKQQINCWQTFLLHVRFVATLAAVFFYLPCYERLSDLLKNKIKPIEQNVRVIYTEVLKYTLKLLSGSTHINLYLNKAADEFMDYLLHMHMELTCVSSLTMDQNYTLPEQVKCLRVFLEELPLVNDIQDEMRIHFFKRLVTVVIHAGLIVCSLGDSSKEVWHQELLLLYDMIRSVKTEIYHKIREWVTSHLPKNDKLGFSNCLLDSLKEFLSSHSASLASVKDQFEVVHEELNFFEPFIMSIAEQGNNKNNELQSLVGRVVDKAYEVEYILDCFAITDVPLTFLRMWLLEIIREIKLIKAELTKPKEKNMTSASHATDKELVGFEDVWITIRDQLVGGSQELNVVSIVGMAGSGKTTLARSFINDDIIVSHFDFWAECRVSQEYTREDLLFSILSSANSGPTDISRRGADELAARLKQTLWPKRYLLIIDDVWEIKAWEDLRLCFPHAKKGSRIILTTRLKEVAMYAKCVTEPIYLRSLKDSESWLLLQKKVFGEEICPEELKEVGQNIAKKCNGLPLSIVLVAGLLSKIDKTERCWTRMELSFGERVQDGAKDLVKLSYDDLPNKLKSCFLYFGAFLEDREISVSKLTNLWIAEAFIKSNEEKSLEGMAEDYLEDLIGRNLIMVTKRRSTGKIKACRVHDLMLEFCKEKAKEDNFLLWMKRDHDSNPPCFYSERPMHRRLSFCSNRDNLSEWRPSCSHARSILFRELSDNACSSMGQASVIFGNFKFLRVLDLEVVVVESFPTELNHLRYLSVQTTKSSIPSSIENLWNLQTFIVKRSGGQVWLPNTFWKLSKLRYVSISDSALFDLRGAQASRDGNPSKLDNLETLSSIYVSRANNMERMVRRTPNLRKLRCVFADLGRWGKNESQFPVLDSLSQLETLKVVFIGISEIGPSRLNFPKNLKKLTLCKFPLSPVEISTIAELVNLEVLKLQQVPFEMDKWEVRNEEFSQLKFLELENLKLSKWEVSEEAFGCLEKLVLHECLHLEAIPDCFLDLSYLQYIEVKLCSEDVVDSARIIKEARVENGHKCDIKVFS</sequence>
<evidence type="ECO:0000256" key="2">
    <source>
        <dbReference type="ARBA" id="ARBA00004170"/>
    </source>
</evidence>
<gene>
    <name evidence="17" type="ORF">HAX54_032945</name>
</gene>
<dbReference type="Gene3D" id="1.10.8.430">
    <property type="entry name" value="Helical domain of apoptotic protease-activating factors"/>
    <property type="match status" value="1"/>
</dbReference>
<keyword evidence="7" id="KW-0381">Hypersensitive response</keyword>
<reference evidence="17 18" key="1">
    <citation type="journal article" date="2021" name="BMC Genomics">
        <title>Datura genome reveals duplications of psychoactive alkaloid biosynthetic genes and high mutation rate following tissue culture.</title>
        <authorList>
            <person name="Rajewski A."/>
            <person name="Carter-House D."/>
            <person name="Stajich J."/>
            <person name="Litt A."/>
        </authorList>
    </citation>
    <scope>NUCLEOTIDE SEQUENCE [LARGE SCALE GENOMIC DNA]</scope>
    <source>
        <strain evidence="17">AR-01</strain>
    </source>
</reference>
<dbReference type="EMBL" id="JACEIK010004202">
    <property type="protein sequence ID" value="MCD9644591.1"/>
    <property type="molecule type" value="Genomic_DNA"/>
</dbReference>
<dbReference type="InterPro" id="IPR032675">
    <property type="entry name" value="LRR_dom_sf"/>
</dbReference>
<keyword evidence="13" id="KW-0472">Membrane</keyword>
<evidence type="ECO:0000256" key="8">
    <source>
        <dbReference type="ARBA" id="ARBA00022737"/>
    </source>
</evidence>
<evidence type="ECO:0000313" key="17">
    <source>
        <dbReference type="EMBL" id="MCD9644591.1"/>
    </source>
</evidence>
<keyword evidence="6" id="KW-0433">Leucine-rich repeat</keyword>
<evidence type="ECO:0000256" key="3">
    <source>
        <dbReference type="ARBA" id="ARBA00004496"/>
    </source>
</evidence>
<keyword evidence="10" id="KW-0611">Plant defense</keyword>
<keyword evidence="18" id="KW-1185">Reference proteome</keyword>
<evidence type="ECO:0000256" key="6">
    <source>
        <dbReference type="ARBA" id="ARBA00022614"/>
    </source>
</evidence>
<feature type="domain" description="NB-ARC" evidence="14">
    <location>
        <begin position="498"/>
        <end position="663"/>
    </location>
</feature>
<dbReference type="InterPro" id="IPR042197">
    <property type="entry name" value="Apaf_helical"/>
</dbReference>
<dbReference type="SUPFAM" id="SSF52058">
    <property type="entry name" value="L domain-like"/>
    <property type="match status" value="1"/>
</dbReference>
<evidence type="ECO:0000256" key="5">
    <source>
        <dbReference type="ARBA" id="ARBA00022490"/>
    </source>
</evidence>
<protein>
    <submittedName>
        <fullName evidence="17">Uncharacterized protein</fullName>
    </submittedName>
</protein>
<evidence type="ECO:0000256" key="7">
    <source>
        <dbReference type="ARBA" id="ARBA00022667"/>
    </source>
</evidence>
<evidence type="ECO:0000256" key="10">
    <source>
        <dbReference type="ARBA" id="ARBA00022821"/>
    </source>
</evidence>
<evidence type="ECO:0000259" key="16">
    <source>
        <dbReference type="Pfam" id="PF23559"/>
    </source>
</evidence>
<dbReference type="InterPro" id="IPR038005">
    <property type="entry name" value="RX-like_CC"/>
</dbReference>
<organism evidence="17 18">
    <name type="scientific">Datura stramonium</name>
    <name type="common">Jimsonweed</name>
    <name type="synonym">Common thornapple</name>
    <dbReference type="NCBI Taxonomy" id="4076"/>
    <lineage>
        <taxon>Eukaryota</taxon>
        <taxon>Viridiplantae</taxon>
        <taxon>Streptophyta</taxon>
        <taxon>Embryophyta</taxon>
        <taxon>Tracheophyta</taxon>
        <taxon>Spermatophyta</taxon>
        <taxon>Magnoliopsida</taxon>
        <taxon>eudicotyledons</taxon>
        <taxon>Gunneridae</taxon>
        <taxon>Pentapetalae</taxon>
        <taxon>asterids</taxon>
        <taxon>lamiids</taxon>
        <taxon>Solanales</taxon>
        <taxon>Solanaceae</taxon>
        <taxon>Solanoideae</taxon>
        <taxon>Datureae</taxon>
        <taxon>Datura</taxon>
    </lineage>
</organism>
<evidence type="ECO:0000259" key="14">
    <source>
        <dbReference type="Pfam" id="PF00931"/>
    </source>
</evidence>
<keyword evidence="5" id="KW-0963">Cytoplasm</keyword>
<keyword evidence="12" id="KW-0175">Coiled coil</keyword>
<proteinExistence type="inferred from homology"/>
<dbReference type="Proteomes" id="UP000823775">
    <property type="component" value="Unassembled WGS sequence"/>
</dbReference>
<evidence type="ECO:0000256" key="1">
    <source>
        <dbReference type="ARBA" id="ARBA00002074"/>
    </source>
</evidence>
<evidence type="ECO:0000256" key="11">
    <source>
        <dbReference type="ARBA" id="ARBA00022840"/>
    </source>
</evidence>
<comment type="subcellular location">
    <subcellularLocation>
        <location evidence="3">Cytoplasm</location>
    </subcellularLocation>
    <subcellularLocation>
        <location evidence="2">Membrane</location>
        <topology evidence="2">Peripheral membrane protein</topology>
    </subcellularLocation>
</comment>
<name>A0ABS8VBL3_DATST</name>
<dbReference type="PANTHER" id="PTHR23155:SF1152">
    <property type="entry name" value="AAA+ ATPASE DOMAIN-CONTAINING PROTEIN"/>
    <property type="match status" value="1"/>
</dbReference>
<dbReference type="Pfam" id="PF12061">
    <property type="entry name" value="NB-LRR"/>
    <property type="match status" value="1"/>
</dbReference>
<dbReference type="CDD" id="cd14798">
    <property type="entry name" value="RX-CC_like"/>
    <property type="match status" value="1"/>
</dbReference>
<evidence type="ECO:0000313" key="18">
    <source>
        <dbReference type="Proteomes" id="UP000823775"/>
    </source>
</evidence>
<evidence type="ECO:0000256" key="13">
    <source>
        <dbReference type="ARBA" id="ARBA00023136"/>
    </source>
</evidence>
<dbReference type="PANTHER" id="PTHR23155">
    <property type="entry name" value="DISEASE RESISTANCE PROTEIN RP"/>
    <property type="match status" value="1"/>
</dbReference>
<dbReference type="SUPFAM" id="SSF52540">
    <property type="entry name" value="P-loop containing nucleoside triphosphate hydrolases"/>
    <property type="match status" value="1"/>
</dbReference>
<dbReference type="InterPro" id="IPR044974">
    <property type="entry name" value="Disease_R_plants"/>
</dbReference>
<dbReference type="InterPro" id="IPR021929">
    <property type="entry name" value="R1A-like_N"/>
</dbReference>
<keyword evidence="11" id="KW-0067">ATP-binding</keyword>
<evidence type="ECO:0000256" key="12">
    <source>
        <dbReference type="ARBA" id="ARBA00023054"/>
    </source>
</evidence>
<dbReference type="PRINTS" id="PR00364">
    <property type="entry name" value="DISEASERSIST"/>
</dbReference>
<feature type="domain" description="Late blight resistance protein R1A-like N-terminal" evidence="15">
    <location>
        <begin position="90"/>
        <end position="352"/>
    </location>
</feature>
<comment type="function">
    <text evidence="1">Confers resistance to late blight (Phytophthora infestans) races carrying the avirulence gene Avr1. Resistance proteins guard the plant against pathogens that contain an appropriate avirulence protein via an indirect interaction with this avirulence protein. That triggers a defense system including the hypersensitive response, which restricts the pathogen growth.</text>
</comment>
<keyword evidence="8" id="KW-0677">Repeat</keyword>
<dbReference type="Gene3D" id="3.40.50.300">
    <property type="entry name" value="P-loop containing nucleotide triphosphate hydrolases"/>
    <property type="match status" value="1"/>
</dbReference>